<dbReference type="Gene3D" id="3.40.50.1820">
    <property type="entry name" value="alpha/beta hydrolase"/>
    <property type="match status" value="1"/>
</dbReference>
<gene>
    <name evidence="2" type="ORF">Ctma_1518</name>
</gene>
<name>A0AAU6PIF3_9GAMM</name>
<organism evidence="2">
    <name type="scientific">Catillopecten margaritatus gill symbiont</name>
    <dbReference type="NCBI Taxonomy" id="3083288"/>
    <lineage>
        <taxon>Bacteria</taxon>
        <taxon>Pseudomonadati</taxon>
        <taxon>Pseudomonadota</taxon>
        <taxon>Gammaproteobacteria</taxon>
        <taxon>sulfur-oxidizing symbionts</taxon>
    </lineage>
</organism>
<feature type="domain" description="Serine aminopeptidase S33" evidence="1">
    <location>
        <begin position="181"/>
        <end position="324"/>
    </location>
</feature>
<evidence type="ECO:0000259" key="1">
    <source>
        <dbReference type="Pfam" id="PF12146"/>
    </source>
</evidence>
<dbReference type="EMBL" id="CP138327">
    <property type="protein sequence ID" value="WXU00786.1"/>
    <property type="molecule type" value="Genomic_DNA"/>
</dbReference>
<reference evidence="2" key="1">
    <citation type="submission" date="2023-10" db="EMBL/GenBank/DDBJ databases">
        <title>The first scallop-associated chemosynthetic bacterial symbiont.</title>
        <authorList>
            <person name="Lin Y.-T."/>
            <person name="Sun J."/>
            <person name="Ip J.C.-H."/>
            <person name="He X."/>
            <person name="Gao Z.-M."/>
            <person name="Perez M."/>
            <person name="Xu T."/>
            <person name="Qian P.-Y."/>
            <person name="Qiu J.-W."/>
        </authorList>
    </citation>
    <scope>NUCLEOTIDE SEQUENCE</scope>
    <source>
        <strain evidence="2">Gill1</strain>
    </source>
</reference>
<evidence type="ECO:0000313" key="2">
    <source>
        <dbReference type="EMBL" id="WXU00786.1"/>
    </source>
</evidence>
<dbReference type="InterPro" id="IPR029058">
    <property type="entry name" value="AB_hydrolase_fold"/>
</dbReference>
<accession>A0AAU6PIF3</accession>
<proteinExistence type="predicted"/>
<sequence>MLKFSNLFTRPHINMFLKNTAQIYLITTIALLASCNKTDEPYLEITNTSVYNKSAFTPEDNVKFSTYVANSKENIAKIINTVRPNLDQSSYLGKYSNLQTIEMRAPFEVKPTEQSECKGNNQKGFLLVHGLTDSPYLMRSLSKSLNAKYPCATIRSVLLPGHGSVVGNSLDMTSSDWKKIVKYGINRFKNDNKISDLYLAGFSTGTTLLIDYMNNNPSNADNTRDDKVKGLILLSVAVKAKSNFAFLSPFVARFMDWLSTLYERDAARYESFSFNAGGQFYELTKDMLDPKNALKIPVLMAISADDDTIDAQAARAFFCYAKDTNTNKNVLIWYQSINSKVNAEINADKQLNCNNITEVKLDTLQKKYKTLNLAHIAIPVDPADTHYGFDGIYHNCKKYDTDKKMTEDFKNCQNDDFDYVFSENNVKIPNVYIRRGTFNPDYKNLENKIFCFVDGNCSLDNTTK</sequence>
<dbReference type="PROSITE" id="PS51257">
    <property type="entry name" value="PROKAR_LIPOPROTEIN"/>
    <property type="match status" value="1"/>
</dbReference>
<protein>
    <recommendedName>
        <fullName evidence="1">Serine aminopeptidase S33 domain-containing protein</fullName>
    </recommendedName>
</protein>
<dbReference type="Pfam" id="PF12146">
    <property type="entry name" value="Hydrolase_4"/>
    <property type="match status" value="1"/>
</dbReference>
<dbReference type="SUPFAM" id="SSF53474">
    <property type="entry name" value="alpha/beta-Hydrolases"/>
    <property type="match status" value="1"/>
</dbReference>
<dbReference type="AlphaFoldDB" id="A0AAU6PIF3"/>
<dbReference type="InterPro" id="IPR022742">
    <property type="entry name" value="Hydrolase_4"/>
</dbReference>